<keyword evidence="7" id="KW-0227">DNA damage</keyword>
<feature type="coiled-coil region" evidence="19">
    <location>
        <begin position="434"/>
        <end position="461"/>
    </location>
</feature>
<evidence type="ECO:0000256" key="2">
    <source>
        <dbReference type="ARBA" id="ARBA00004123"/>
    </source>
</evidence>
<feature type="compositionally biased region" description="Polar residues" evidence="20">
    <location>
        <begin position="39"/>
        <end position="48"/>
    </location>
</feature>
<evidence type="ECO:0000256" key="1">
    <source>
        <dbReference type="ARBA" id="ARBA00001947"/>
    </source>
</evidence>
<keyword evidence="25" id="KW-1185">Reference proteome</keyword>
<name>A0A084GA43_PSEDA</name>
<dbReference type="SMART" id="SM00956">
    <property type="entry name" value="RQC"/>
    <property type="match status" value="1"/>
</dbReference>
<feature type="domain" description="Helicase C-terminal" evidence="23">
    <location>
        <begin position="876"/>
        <end position="1024"/>
    </location>
</feature>
<feature type="compositionally biased region" description="Gly residues" evidence="20">
    <location>
        <begin position="1505"/>
        <end position="1523"/>
    </location>
</feature>
<dbReference type="FunFam" id="3.40.50.300:FF:000340">
    <property type="entry name" value="Bloom syndrome, RecQ helicase"/>
    <property type="match status" value="1"/>
</dbReference>
<dbReference type="InterPro" id="IPR018982">
    <property type="entry name" value="RQC_domain"/>
</dbReference>
<dbReference type="GO" id="GO:0005524">
    <property type="term" value="F:ATP binding"/>
    <property type="evidence" value="ECO:0007669"/>
    <property type="project" value="UniProtKB-KW"/>
</dbReference>
<dbReference type="SUPFAM" id="SSF52540">
    <property type="entry name" value="P-loop containing nucleoside triphosphate hydrolases"/>
    <property type="match status" value="1"/>
</dbReference>
<dbReference type="Gene3D" id="1.10.150.80">
    <property type="entry name" value="HRDC domain"/>
    <property type="match status" value="1"/>
</dbReference>
<evidence type="ECO:0000259" key="23">
    <source>
        <dbReference type="PROSITE" id="PS51194"/>
    </source>
</evidence>
<evidence type="ECO:0000256" key="17">
    <source>
        <dbReference type="ARBA" id="ARBA00034808"/>
    </source>
</evidence>
<keyword evidence="8" id="KW-0378">Hydrolase</keyword>
<keyword evidence="11" id="KW-0067">ATP-binding</keyword>
<keyword evidence="6" id="KW-0547">Nucleotide-binding</keyword>
<dbReference type="GO" id="GO:0003677">
    <property type="term" value="F:DNA binding"/>
    <property type="evidence" value="ECO:0007669"/>
    <property type="project" value="UniProtKB-KW"/>
</dbReference>
<dbReference type="PROSITE" id="PS51194">
    <property type="entry name" value="HELICASE_CTER"/>
    <property type="match status" value="1"/>
</dbReference>
<evidence type="ECO:0000259" key="21">
    <source>
        <dbReference type="PROSITE" id="PS50967"/>
    </source>
</evidence>
<evidence type="ECO:0000313" key="24">
    <source>
        <dbReference type="EMBL" id="KEZ44205.1"/>
    </source>
</evidence>
<evidence type="ECO:0000256" key="4">
    <source>
        <dbReference type="ARBA" id="ARBA00022705"/>
    </source>
</evidence>
<evidence type="ECO:0000256" key="14">
    <source>
        <dbReference type="ARBA" id="ARBA00023235"/>
    </source>
</evidence>
<evidence type="ECO:0000256" key="9">
    <source>
        <dbReference type="ARBA" id="ARBA00022806"/>
    </source>
</evidence>
<dbReference type="GO" id="GO:0005634">
    <property type="term" value="C:nucleus"/>
    <property type="evidence" value="ECO:0007669"/>
    <property type="project" value="UniProtKB-SubCell"/>
</dbReference>
<feature type="compositionally biased region" description="Basic and acidic residues" evidence="20">
    <location>
        <begin position="117"/>
        <end position="127"/>
    </location>
</feature>
<dbReference type="GO" id="GO:0006260">
    <property type="term" value="P:DNA replication"/>
    <property type="evidence" value="ECO:0007669"/>
    <property type="project" value="UniProtKB-KW"/>
</dbReference>
<evidence type="ECO:0000256" key="6">
    <source>
        <dbReference type="ARBA" id="ARBA00022741"/>
    </source>
</evidence>
<dbReference type="GO" id="GO:0009378">
    <property type="term" value="F:four-way junction helicase activity"/>
    <property type="evidence" value="ECO:0007669"/>
    <property type="project" value="TreeGrafter"/>
</dbReference>
<comment type="subcellular location">
    <subcellularLocation>
        <location evidence="2">Nucleus</location>
    </subcellularLocation>
</comment>
<protein>
    <recommendedName>
        <fullName evidence="18">RecQ-like DNA helicase BLM</fullName>
        <ecNumber evidence="17">5.6.2.4</ecNumber>
    </recommendedName>
</protein>
<dbReference type="HOGENOM" id="CLU_001103_16_0_1"/>
<dbReference type="PANTHER" id="PTHR13710">
    <property type="entry name" value="DNA HELICASE RECQ FAMILY MEMBER"/>
    <property type="match status" value="1"/>
</dbReference>
<dbReference type="GO" id="GO:0000724">
    <property type="term" value="P:double-strand break repair via homologous recombination"/>
    <property type="evidence" value="ECO:0007669"/>
    <property type="project" value="TreeGrafter"/>
</dbReference>
<keyword evidence="15" id="KW-0539">Nucleus</keyword>
<keyword evidence="14" id="KW-0413">Isomerase</keyword>
<dbReference type="InterPro" id="IPR044876">
    <property type="entry name" value="HRDC_dom_sf"/>
</dbReference>
<dbReference type="SMART" id="SM00490">
    <property type="entry name" value="HELICc"/>
    <property type="match status" value="1"/>
</dbReference>
<evidence type="ECO:0000256" key="10">
    <source>
        <dbReference type="ARBA" id="ARBA00022833"/>
    </source>
</evidence>
<evidence type="ECO:0000259" key="22">
    <source>
        <dbReference type="PROSITE" id="PS51192"/>
    </source>
</evidence>
<dbReference type="Gene3D" id="1.10.10.10">
    <property type="entry name" value="Winged helix-like DNA-binding domain superfamily/Winged helix DNA-binding domain"/>
    <property type="match status" value="1"/>
</dbReference>
<feature type="compositionally biased region" description="Low complexity" evidence="20">
    <location>
        <begin position="1484"/>
        <end position="1498"/>
    </location>
</feature>
<comment type="catalytic activity">
    <reaction evidence="16">
        <text>Couples ATP hydrolysis with the unwinding of duplex DNA by translocating in the 3'-5' direction.</text>
        <dbReference type="EC" id="5.6.2.4"/>
    </reaction>
</comment>
<feature type="domain" description="HRDC" evidence="21">
    <location>
        <begin position="1311"/>
        <end position="1393"/>
    </location>
</feature>
<feature type="compositionally biased region" description="Gly residues" evidence="20">
    <location>
        <begin position="1541"/>
        <end position="1560"/>
    </location>
</feature>
<dbReference type="InterPro" id="IPR027417">
    <property type="entry name" value="P-loop_NTPase"/>
</dbReference>
<keyword evidence="4" id="KW-0235">DNA replication</keyword>
<evidence type="ECO:0000256" key="7">
    <source>
        <dbReference type="ARBA" id="ARBA00022763"/>
    </source>
</evidence>
<keyword evidence="13" id="KW-0234">DNA repair</keyword>
<dbReference type="GO" id="GO:0046872">
    <property type="term" value="F:metal ion binding"/>
    <property type="evidence" value="ECO:0007669"/>
    <property type="project" value="UniProtKB-KW"/>
</dbReference>
<feature type="domain" description="Helicase ATP-binding" evidence="22">
    <location>
        <begin position="671"/>
        <end position="852"/>
    </location>
</feature>
<organism evidence="24 25">
    <name type="scientific">Pseudallescheria apiosperma</name>
    <name type="common">Scedosporium apiospermum</name>
    <dbReference type="NCBI Taxonomy" id="563466"/>
    <lineage>
        <taxon>Eukaryota</taxon>
        <taxon>Fungi</taxon>
        <taxon>Dikarya</taxon>
        <taxon>Ascomycota</taxon>
        <taxon>Pezizomycotina</taxon>
        <taxon>Sordariomycetes</taxon>
        <taxon>Hypocreomycetidae</taxon>
        <taxon>Microascales</taxon>
        <taxon>Microascaceae</taxon>
        <taxon>Scedosporium</taxon>
    </lineage>
</organism>
<dbReference type="PANTHER" id="PTHR13710:SF153">
    <property type="entry name" value="RECQ-LIKE DNA HELICASE BLM"/>
    <property type="match status" value="1"/>
</dbReference>
<dbReference type="FunFam" id="3.40.50.300:FF:000537">
    <property type="entry name" value="Bloom syndrome RecQ-like helicase"/>
    <property type="match status" value="1"/>
</dbReference>
<accession>A0A084GA43</accession>
<dbReference type="GeneID" id="27722210"/>
<gene>
    <name evidence="24" type="ORF">SAPIO_CDS3138</name>
</gene>
<evidence type="ECO:0000256" key="12">
    <source>
        <dbReference type="ARBA" id="ARBA00023125"/>
    </source>
</evidence>
<proteinExistence type="inferred from homology"/>
<feature type="compositionally biased region" description="Low complexity" evidence="20">
    <location>
        <begin position="1561"/>
        <end position="1570"/>
    </location>
</feature>
<feature type="compositionally biased region" description="Polar residues" evidence="20">
    <location>
        <begin position="16"/>
        <end position="32"/>
    </location>
</feature>
<feature type="region of interest" description="Disordered" evidence="20">
    <location>
        <begin position="1418"/>
        <end position="1439"/>
    </location>
</feature>
<dbReference type="InterPro" id="IPR011545">
    <property type="entry name" value="DEAD/DEAH_box_helicase_dom"/>
</dbReference>
<dbReference type="Proteomes" id="UP000028545">
    <property type="component" value="Unassembled WGS sequence"/>
</dbReference>
<feature type="compositionally biased region" description="Low complexity" evidence="20">
    <location>
        <begin position="49"/>
        <end position="60"/>
    </location>
</feature>
<feature type="region of interest" description="Disordered" evidence="20">
    <location>
        <begin position="117"/>
        <end position="237"/>
    </location>
</feature>
<dbReference type="EC" id="5.6.2.4" evidence="17"/>
<dbReference type="GO" id="GO:0005737">
    <property type="term" value="C:cytoplasm"/>
    <property type="evidence" value="ECO:0007669"/>
    <property type="project" value="TreeGrafter"/>
</dbReference>
<dbReference type="OMA" id="MAINWTT"/>
<dbReference type="Pfam" id="PF09382">
    <property type="entry name" value="RQC"/>
    <property type="match status" value="1"/>
</dbReference>
<evidence type="ECO:0000256" key="3">
    <source>
        <dbReference type="ARBA" id="ARBA00005446"/>
    </source>
</evidence>
<dbReference type="PROSITE" id="PS51192">
    <property type="entry name" value="HELICASE_ATP_BIND_1"/>
    <property type="match status" value="1"/>
</dbReference>
<dbReference type="SMART" id="SM00487">
    <property type="entry name" value="DEXDc"/>
    <property type="match status" value="1"/>
</dbReference>
<dbReference type="InterPro" id="IPR014001">
    <property type="entry name" value="Helicase_ATP-bd"/>
</dbReference>
<dbReference type="SUPFAM" id="SSF47819">
    <property type="entry name" value="HRDC-like"/>
    <property type="match status" value="1"/>
</dbReference>
<evidence type="ECO:0000256" key="11">
    <source>
        <dbReference type="ARBA" id="ARBA00022840"/>
    </source>
</evidence>
<dbReference type="InterPro" id="IPR036388">
    <property type="entry name" value="WH-like_DNA-bd_sf"/>
</dbReference>
<dbReference type="InterPro" id="IPR032284">
    <property type="entry name" value="RecQ_Zn-bd"/>
</dbReference>
<evidence type="ECO:0000256" key="5">
    <source>
        <dbReference type="ARBA" id="ARBA00022723"/>
    </source>
</evidence>
<dbReference type="Pfam" id="PF00271">
    <property type="entry name" value="Helicase_C"/>
    <property type="match status" value="1"/>
</dbReference>
<evidence type="ECO:0000256" key="18">
    <source>
        <dbReference type="ARBA" id="ARBA00073450"/>
    </source>
</evidence>
<comment type="caution">
    <text evidence="24">The sequence shown here is derived from an EMBL/GenBank/DDBJ whole genome shotgun (WGS) entry which is preliminary data.</text>
</comment>
<dbReference type="InterPro" id="IPR002121">
    <property type="entry name" value="HRDC_dom"/>
</dbReference>
<feature type="region of interest" description="Disordered" evidence="20">
    <location>
        <begin position="1194"/>
        <end position="1306"/>
    </location>
</feature>
<keyword evidence="5" id="KW-0479">Metal-binding</keyword>
<evidence type="ECO:0000313" key="25">
    <source>
        <dbReference type="Proteomes" id="UP000028545"/>
    </source>
</evidence>
<dbReference type="Pfam" id="PF16124">
    <property type="entry name" value="RecQ_Zn_bind"/>
    <property type="match status" value="1"/>
</dbReference>
<dbReference type="GO" id="GO:0005694">
    <property type="term" value="C:chromosome"/>
    <property type="evidence" value="ECO:0007669"/>
    <property type="project" value="TreeGrafter"/>
</dbReference>
<evidence type="ECO:0000256" key="16">
    <source>
        <dbReference type="ARBA" id="ARBA00034617"/>
    </source>
</evidence>
<comment type="cofactor">
    <cofactor evidence="1">
        <name>Zn(2+)</name>
        <dbReference type="ChEBI" id="CHEBI:29105"/>
    </cofactor>
</comment>
<dbReference type="InterPro" id="IPR010997">
    <property type="entry name" value="HRDC-like_sf"/>
</dbReference>
<feature type="region of interest" description="Disordered" evidence="20">
    <location>
        <begin position="480"/>
        <end position="538"/>
    </location>
</feature>
<dbReference type="InterPro" id="IPR004589">
    <property type="entry name" value="DNA_helicase_ATP-dep_RecQ"/>
</dbReference>
<evidence type="ECO:0000256" key="15">
    <source>
        <dbReference type="ARBA" id="ARBA00023242"/>
    </source>
</evidence>
<feature type="region of interest" description="Disordered" evidence="20">
    <location>
        <begin position="1472"/>
        <end position="1570"/>
    </location>
</feature>
<dbReference type="EMBL" id="JOWA01000088">
    <property type="protein sequence ID" value="KEZ44205.1"/>
    <property type="molecule type" value="Genomic_DNA"/>
</dbReference>
<dbReference type="GO" id="GO:0043138">
    <property type="term" value="F:3'-5' DNA helicase activity"/>
    <property type="evidence" value="ECO:0007669"/>
    <property type="project" value="UniProtKB-EC"/>
</dbReference>
<dbReference type="GO" id="GO:0016787">
    <property type="term" value="F:hydrolase activity"/>
    <property type="evidence" value="ECO:0007669"/>
    <property type="project" value="UniProtKB-KW"/>
</dbReference>
<dbReference type="PROSITE" id="PS00690">
    <property type="entry name" value="DEAH_ATP_HELICASE"/>
    <property type="match status" value="1"/>
</dbReference>
<dbReference type="KEGG" id="sapo:SAPIO_CDS3138"/>
<sequence>MARLLGLQQPKKRSLITKQQQQLPTPVSTTVTGRFEHAYTQTLKTGAPSSNSSSQKSNSSLPPKTRIPHPTRLTTPDLPIMDTDDDDDDDLIEITADEAGISSDSVQFGTDVRLWREDFAARPEPPTRKGKKRKSSEISKVTTSDDDDDDFPDLHELVSTPIAPQRNTGSFSPGNLAARSSLRRDTRQASVLRTLPAAAPTSPSPSRPKRATRSLSPVKLPGSQHSPSRLGSLAPEPKYRPTTPIISPRKLPPVVLQPNVLGADVIERALAQTPKPKARRSSVIEDSEDEFLTPPTGGSKVIASLSSVTAQDLPLGAIPFQGPASSGTKSTISSGQIDLRGLSNLVQDPWPLQHCLDALREKLDQNRQTFEKALRESRPRDQREGIKLEKERLMNQQAVVKGLVDRTEQYQVLVHKKESLLQQISRAYRDGLATDEDENKLDEIGDELKELEKAFTEALVDATSRDPALSEQLRAAPPKPITAIPATEPSAFRNVRSRHPEGPSSDVIHQTQLPPQDSPRYHRPGPRHEPPPVHPDEFEGMFSDIEDSPIQNLPPARPRPPQHRHNTERLSLEEMDFLSDDDAEMIALADSCHTSAPHASATSQRHPLVEMSGNAKAPSRPKIPEKRLASTATKNAFPAEQMRFPWSPEVKQMLKDRFRMETFRHNQLEAINATLSGDDAFILMPTGGGKSLCYQLPAVVKSGRTKGITLVVSPLISLMQDQVDHLKSLHIHAVAYNGEAPREYKDMVMKMLRERNPENFIELLYVTPEMVNKNKRFQDGMDMLYQKGKLARIVIDEAHCVSQWGHDFRPDYKELGVIRRQFRGVPLMALTATATENVIMDVMHNLGMENSKVFTQSFNRPNLYYEVRLKTGNANALESIANLIQTKYPDQCGIVYTISRKNAEDVAQKLCGYGIKAAHYHASVPPEEKVATQREWQKDRIRVVVATIAFGMGIDKPDVRFVIHHGLPKSLEGYYQETGRAGRDGNASDCYLYFSHSDARVLRKLISDGEGGWEQKERQKGMLNRMVAFCDNPSDCRRVEVLRYFGEAFDRADCNKGCDNCRTGAVSEQQDFTAIAQAAIEAVAQESRLTSNQCADLLMGKGKANRDENEADHLNGGDGRFRAPAAQATPQYRGIAKHMKKYEVERIIDRLTVEGALGEDNVMNRRAGFAVQYLKLGSNANQFRYGQRRLMLSVQVGRGSKEPTTAKPKKRAKKDDASKNAASTDISSPVAPASRRKKKPSKASSSRQAEEDELPTTRNGYQKDNFVVDDSDDDDYFEPVPKKRKSNAGASSSADPPLPPFEDIPLSSLPEIHQEVVHNFVAEAKALEEETRNNEGLRRPLFGEKDFQEMAIHWTITLDEMRRIKGIVQARVNKYGEKFLRLIRHFYGEYTTMMGAMGGDDSMDVAGEGQEIVDLISSDDDEFGDDDFDLDPDDDDDAAAGEQQSKFFSAPVQVPPRPAADPSTIAQWHQRLEQASQRPPPADGPANAPAARGSAAAPRGRKNGGRGWKGRGNGGRKASGGNGVAKRKASGTGSSVSFLGKGKGPGRGKGGGRGSGGGASGSSAIGLMPL</sequence>
<keyword evidence="12" id="KW-0238">DNA-binding</keyword>
<keyword evidence="10" id="KW-0862">Zinc</keyword>
<dbReference type="InterPro" id="IPR001650">
    <property type="entry name" value="Helicase_C-like"/>
</dbReference>
<dbReference type="Gene3D" id="3.40.50.300">
    <property type="entry name" value="P-loop containing nucleotide triphosphate hydrolases"/>
    <property type="match status" value="2"/>
</dbReference>
<reference evidence="24 25" key="1">
    <citation type="journal article" date="2014" name="Genome Announc.">
        <title>Draft genome sequence of the pathogenic fungus Scedosporium apiospermum.</title>
        <authorList>
            <person name="Vandeputte P."/>
            <person name="Ghamrawi S."/>
            <person name="Rechenmann M."/>
            <person name="Iltis A."/>
            <person name="Giraud S."/>
            <person name="Fleury M."/>
            <person name="Thornton C."/>
            <person name="Delhaes L."/>
            <person name="Meyer W."/>
            <person name="Papon N."/>
            <person name="Bouchara J.P."/>
        </authorList>
    </citation>
    <scope>NUCLEOTIDE SEQUENCE [LARGE SCALE GENOMIC DNA]</scope>
    <source>
        <strain evidence="24 25">IHEM 14462</strain>
    </source>
</reference>
<evidence type="ECO:0000256" key="20">
    <source>
        <dbReference type="SAM" id="MobiDB-lite"/>
    </source>
</evidence>
<evidence type="ECO:0000256" key="19">
    <source>
        <dbReference type="SAM" id="Coils"/>
    </source>
</evidence>
<feature type="region of interest" description="Disordered" evidence="20">
    <location>
        <begin position="277"/>
        <end position="296"/>
    </location>
</feature>
<feature type="region of interest" description="Disordered" evidence="20">
    <location>
        <begin position="1"/>
        <end position="88"/>
    </location>
</feature>
<feature type="compositionally biased region" description="Acidic residues" evidence="20">
    <location>
        <begin position="1267"/>
        <end position="1277"/>
    </location>
</feature>
<dbReference type="OrthoDB" id="10261556at2759"/>
<dbReference type="CDD" id="cd18794">
    <property type="entry name" value="SF2_C_RecQ"/>
    <property type="match status" value="1"/>
</dbReference>
<dbReference type="InterPro" id="IPR002464">
    <property type="entry name" value="DNA/RNA_helicase_DEAH_CS"/>
</dbReference>
<dbReference type="NCBIfam" id="TIGR00614">
    <property type="entry name" value="recQ_fam"/>
    <property type="match status" value="1"/>
</dbReference>
<dbReference type="PROSITE" id="PS50967">
    <property type="entry name" value="HRDC"/>
    <property type="match status" value="1"/>
</dbReference>
<feature type="compositionally biased region" description="Basic and acidic residues" evidence="20">
    <location>
        <begin position="526"/>
        <end position="537"/>
    </location>
</feature>
<evidence type="ECO:0000256" key="8">
    <source>
        <dbReference type="ARBA" id="ARBA00022801"/>
    </source>
</evidence>
<keyword evidence="9" id="KW-0347">Helicase</keyword>
<evidence type="ECO:0000256" key="13">
    <source>
        <dbReference type="ARBA" id="ARBA00023204"/>
    </source>
</evidence>
<keyword evidence="19" id="KW-0175">Coiled coil</keyword>
<dbReference type="VEuPathDB" id="FungiDB:SAPIO_CDS3138"/>
<comment type="similarity">
    <text evidence="3">Belongs to the helicase family. RecQ subfamily.</text>
</comment>
<dbReference type="Pfam" id="PF00270">
    <property type="entry name" value="DEAD"/>
    <property type="match status" value="1"/>
</dbReference>
<dbReference type="RefSeq" id="XP_016644004.1">
    <property type="nucleotide sequence ID" value="XM_016785998.1"/>
</dbReference>